<dbReference type="AlphaFoldDB" id="A0A066YWE6"/>
<accession>A0A066YWE6</accession>
<dbReference type="HOGENOM" id="CLU_511698_0_0_11"/>
<comment type="caution">
    <text evidence="2">The sequence shown here is derived from an EMBL/GenBank/DDBJ whole genome shotgun (WGS) entry which is preliminary data.</text>
</comment>
<organism evidence="2 3">
    <name type="scientific">Kitasatospora cheerisanensis KCTC 2395</name>
    <dbReference type="NCBI Taxonomy" id="1348663"/>
    <lineage>
        <taxon>Bacteria</taxon>
        <taxon>Bacillati</taxon>
        <taxon>Actinomycetota</taxon>
        <taxon>Actinomycetes</taxon>
        <taxon>Kitasatosporales</taxon>
        <taxon>Streptomycetaceae</taxon>
        <taxon>Kitasatospora</taxon>
    </lineage>
</organism>
<proteinExistence type="predicted"/>
<feature type="region of interest" description="Disordered" evidence="1">
    <location>
        <begin position="507"/>
        <end position="532"/>
    </location>
</feature>
<name>A0A066YWE6_9ACTN</name>
<sequence>MHPTGPIAQRFPLVARIRPACLPLEARLGKLSELAEAGTRQDDPGLASTVFNQAALLASDLALPGLARELCHRHADLYLRLGPLPAMSAIRGLEPIVNLARLHIRAGRGGEGHQLLLSLYDAIATGTSTVLDGVTVPARLTETDAQRADVRAWLWRVMLADGTRALTCSGLWEEALRHLNSYRGVGNRILDGRQVAVLARATTGDLDGALALLADTEPGDPWENAVTSVLTALCTPGGRREATAALDHCHRLETGPGLAVFTTRLIQTAIDAAGGTTNEAARSLAQSLIIRSSESDDGYAARDLLAYSAYNDLLTRAEASSLRAVVRACALGAGHLSTVGRAQLEEALAKAARVLEKAPLDRSAPGPDPLERTLSPFLVAPASGLVEESLTNESSQAGAGEVDRGLVGGQSEEFVQVADPEDLPGVLVEGGHDLLVDGGGLRRGRFMVGKGEAVDDLAGGDDLGEAGLDLGQGAGESLDLFAQVVGACGGLVVFGLQQPQEFGDVHAASSTSSRQAGLGAVRRRSMPAVEAQ</sequence>
<dbReference type="eggNOG" id="ENOG5033PWK">
    <property type="taxonomic scope" value="Bacteria"/>
</dbReference>
<evidence type="ECO:0000313" key="2">
    <source>
        <dbReference type="EMBL" id="KDN85868.1"/>
    </source>
</evidence>
<evidence type="ECO:0000313" key="3">
    <source>
        <dbReference type="Proteomes" id="UP000027178"/>
    </source>
</evidence>
<dbReference type="EMBL" id="JNBY01000075">
    <property type="protein sequence ID" value="KDN85868.1"/>
    <property type="molecule type" value="Genomic_DNA"/>
</dbReference>
<dbReference type="Proteomes" id="UP000027178">
    <property type="component" value="Unassembled WGS sequence"/>
</dbReference>
<evidence type="ECO:0000256" key="1">
    <source>
        <dbReference type="SAM" id="MobiDB-lite"/>
    </source>
</evidence>
<protein>
    <submittedName>
        <fullName evidence="2">Uncharacterized protein</fullName>
    </submittedName>
</protein>
<gene>
    <name evidence="2" type="ORF">KCH_23640</name>
</gene>
<keyword evidence="3" id="KW-1185">Reference proteome</keyword>
<dbReference type="PATRIC" id="fig|1348663.4.peg.2295"/>
<reference evidence="2 3" key="1">
    <citation type="submission" date="2014-05" db="EMBL/GenBank/DDBJ databases">
        <title>Draft Genome Sequence of Kitasatospora cheerisanensis KCTC 2395.</title>
        <authorList>
            <person name="Nam D.H."/>
        </authorList>
    </citation>
    <scope>NUCLEOTIDE SEQUENCE [LARGE SCALE GENOMIC DNA]</scope>
    <source>
        <strain evidence="2 3">KCTC 2395</strain>
    </source>
</reference>